<comment type="similarity">
    <text evidence="2 9">Belongs to the universal ribosomal protein uS5 family.</text>
</comment>
<evidence type="ECO:0000256" key="4">
    <source>
        <dbReference type="ARBA" id="ARBA00023128"/>
    </source>
</evidence>
<accession>A0A9P4MM35</accession>
<dbReference type="PROSITE" id="PS50881">
    <property type="entry name" value="S5_DSRBD"/>
    <property type="match status" value="1"/>
</dbReference>
<evidence type="ECO:0000259" key="11">
    <source>
        <dbReference type="PROSITE" id="PS50881"/>
    </source>
</evidence>
<keyword evidence="13" id="KW-1185">Reference proteome</keyword>
<evidence type="ECO:0000256" key="1">
    <source>
        <dbReference type="ARBA" id="ARBA00004173"/>
    </source>
</evidence>
<gene>
    <name evidence="12" type="ORF">K461DRAFT_268302</name>
</gene>
<dbReference type="Pfam" id="PF00333">
    <property type="entry name" value="Ribosomal_S5"/>
    <property type="match status" value="1"/>
</dbReference>
<feature type="domain" description="S5 DRBM" evidence="11">
    <location>
        <begin position="432"/>
        <end position="495"/>
    </location>
</feature>
<dbReference type="GO" id="GO:0003723">
    <property type="term" value="F:RNA binding"/>
    <property type="evidence" value="ECO:0007669"/>
    <property type="project" value="InterPro"/>
</dbReference>
<organism evidence="12 13">
    <name type="scientific">Myriangium duriaei CBS 260.36</name>
    <dbReference type="NCBI Taxonomy" id="1168546"/>
    <lineage>
        <taxon>Eukaryota</taxon>
        <taxon>Fungi</taxon>
        <taxon>Dikarya</taxon>
        <taxon>Ascomycota</taxon>
        <taxon>Pezizomycotina</taxon>
        <taxon>Dothideomycetes</taxon>
        <taxon>Dothideomycetidae</taxon>
        <taxon>Myriangiales</taxon>
        <taxon>Myriangiaceae</taxon>
        <taxon>Myriangium</taxon>
    </lineage>
</organism>
<comment type="caution">
    <text evidence="12">The sequence shown here is derived from an EMBL/GenBank/DDBJ whole genome shotgun (WGS) entry which is preliminary data.</text>
</comment>
<dbReference type="InterPro" id="IPR005324">
    <property type="entry name" value="Ribosomal_uS5_C"/>
</dbReference>
<keyword evidence="5 8" id="KW-0687">Ribonucleoprotein</keyword>
<evidence type="ECO:0000256" key="7">
    <source>
        <dbReference type="ARBA" id="ARBA00039335"/>
    </source>
</evidence>
<dbReference type="Gene3D" id="3.30.160.20">
    <property type="match status" value="1"/>
</dbReference>
<dbReference type="InterPro" id="IPR020568">
    <property type="entry name" value="Ribosomal_Su5_D2-typ_SF"/>
</dbReference>
<keyword evidence="4" id="KW-0496">Mitochondrion</keyword>
<evidence type="ECO:0000256" key="6">
    <source>
        <dbReference type="ARBA" id="ARBA00037226"/>
    </source>
</evidence>
<dbReference type="GO" id="GO:0006412">
    <property type="term" value="P:translation"/>
    <property type="evidence" value="ECO:0007669"/>
    <property type="project" value="InterPro"/>
</dbReference>
<feature type="region of interest" description="Disordered" evidence="10">
    <location>
        <begin position="57"/>
        <end position="94"/>
    </location>
</feature>
<evidence type="ECO:0000256" key="8">
    <source>
        <dbReference type="PROSITE-ProRule" id="PRU00268"/>
    </source>
</evidence>
<dbReference type="InterPro" id="IPR000851">
    <property type="entry name" value="Ribosomal_uS5"/>
</dbReference>
<sequence length="596" mass="66442">MSVAQSSRCLFCKLVPGSQASVRTTVSRQFHTSPSNHARRTPFQNFRAVDYGWISGKTDKNGLEKQQDSQARRPSRKTKKIQSKPTDAPDEVYFPDTLSADATQTNLDQEGSLLKGSAGPQKSLAAAGLDELQVPTTSELSENPESSTSGGLRVLVKDIEGTHSSSLAPSAKRDVQSEIRELSKRVGQKSQEAKLRAQAVLKQDSKVFEKYTPREKQLLALKYSPRQLKALEAAEKVIKPEHLVQQGRMRGDPMRMEYKDDYSKIMPLIDFPVRAPDEDVDPGIRPLSIEETKARFVEWYQNILERTKEDEERKEGVQYMGEELLEDIKTGVDAAIYPGDGLTPEQRMAKLRAFAQKREGIDDAAEFDRWVADPSNFFHSPKGLLHSQSDALSDPIPQMYDPRVNTAVESEEPAKERLSIQTGLSQRAIDKLNVKILVQHRVVNQTRLGKIQSQYYLAVAGNGNGLLGIGEGKSTEAAEGALKARMSAIRNMRPIQRYEARTIYGEVEAKVGASIVKLSARSPGFGNRCQSLIFEMARAAGIRDLSARCLRSRNKMNVVKAAYAALLSQQDPEEVARARGRKMVDVRKVYYEGHVH</sequence>
<dbReference type="OrthoDB" id="309483at2759"/>
<dbReference type="PANTHER" id="PTHR48277">
    <property type="entry name" value="MITOCHONDRIAL RIBOSOMAL PROTEIN S5"/>
    <property type="match status" value="1"/>
</dbReference>
<dbReference type="GO" id="GO:0003735">
    <property type="term" value="F:structural constituent of ribosome"/>
    <property type="evidence" value="ECO:0007669"/>
    <property type="project" value="UniProtKB-UniRule"/>
</dbReference>
<dbReference type="FunFam" id="3.30.230.10:FF:000041">
    <property type="entry name" value="37S ribosomal protein S5"/>
    <property type="match status" value="1"/>
</dbReference>
<comment type="subcellular location">
    <subcellularLocation>
        <location evidence="1">Mitochondrion</location>
    </subcellularLocation>
</comment>
<name>A0A9P4MM35_9PEZI</name>
<dbReference type="EMBL" id="ML996086">
    <property type="protein sequence ID" value="KAF2152336.1"/>
    <property type="molecule type" value="Genomic_DNA"/>
</dbReference>
<dbReference type="GO" id="GO:0005763">
    <property type="term" value="C:mitochondrial small ribosomal subunit"/>
    <property type="evidence" value="ECO:0007669"/>
    <property type="project" value="UniProtKB-ARBA"/>
</dbReference>
<evidence type="ECO:0000256" key="5">
    <source>
        <dbReference type="ARBA" id="ARBA00023274"/>
    </source>
</evidence>
<dbReference type="Proteomes" id="UP000799439">
    <property type="component" value="Unassembled WGS sequence"/>
</dbReference>
<dbReference type="AlphaFoldDB" id="A0A9P4MM35"/>
<dbReference type="FunFam" id="3.30.160.20:FF:000022">
    <property type="entry name" value="28S ribosomal protein S5, mitochondrial"/>
    <property type="match status" value="1"/>
</dbReference>
<evidence type="ECO:0000256" key="2">
    <source>
        <dbReference type="ARBA" id="ARBA00008945"/>
    </source>
</evidence>
<feature type="compositionally biased region" description="Basic residues" evidence="10">
    <location>
        <begin position="73"/>
        <end position="82"/>
    </location>
</feature>
<dbReference type="Gene3D" id="3.30.230.10">
    <property type="match status" value="1"/>
</dbReference>
<keyword evidence="3 8" id="KW-0689">Ribosomal protein</keyword>
<dbReference type="PANTHER" id="PTHR48277:SF1">
    <property type="entry name" value="MITOCHONDRIAL RIBOSOMAL PROTEIN S5"/>
    <property type="match status" value="1"/>
</dbReference>
<evidence type="ECO:0000256" key="3">
    <source>
        <dbReference type="ARBA" id="ARBA00022980"/>
    </source>
</evidence>
<dbReference type="InterPro" id="IPR013810">
    <property type="entry name" value="Ribosomal_uS5_N"/>
</dbReference>
<comment type="function">
    <text evidence="6">Component of the mitochondrial ribosome (mitoribosome), a dedicated translation machinery responsible for the synthesis of mitochondrial genome-encoded proteins, including at least some of the essential transmembrane subunits of the mitochondrial respiratory chain. The mitoribosomes are attached to the mitochondrial inner membrane and translation products are cotranslationally integrated into the membrane.</text>
</comment>
<dbReference type="SUPFAM" id="SSF54211">
    <property type="entry name" value="Ribosomal protein S5 domain 2-like"/>
    <property type="match status" value="1"/>
</dbReference>
<proteinExistence type="inferred from homology"/>
<dbReference type="Pfam" id="PF03719">
    <property type="entry name" value="Ribosomal_S5_C"/>
    <property type="match status" value="1"/>
</dbReference>
<evidence type="ECO:0000256" key="9">
    <source>
        <dbReference type="RuleBase" id="RU003823"/>
    </source>
</evidence>
<protein>
    <recommendedName>
        <fullName evidence="7">Small ribosomal subunit protein uS5m</fullName>
    </recommendedName>
</protein>
<dbReference type="SUPFAM" id="SSF54768">
    <property type="entry name" value="dsRNA-binding domain-like"/>
    <property type="match status" value="1"/>
</dbReference>
<evidence type="ECO:0000256" key="10">
    <source>
        <dbReference type="SAM" id="MobiDB-lite"/>
    </source>
</evidence>
<feature type="compositionally biased region" description="Basic and acidic residues" evidence="10">
    <location>
        <begin position="57"/>
        <end position="71"/>
    </location>
</feature>
<evidence type="ECO:0000313" key="12">
    <source>
        <dbReference type="EMBL" id="KAF2152336.1"/>
    </source>
</evidence>
<reference evidence="12" key="1">
    <citation type="journal article" date="2020" name="Stud. Mycol.">
        <title>101 Dothideomycetes genomes: a test case for predicting lifestyles and emergence of pathogens.</title>
        <authorList>
            <person name="Haridas S."/>
            <person name="Albert R."/>
            <person name="Binder M."/>
            <person name="Bloem J."/>
            <person name="Labutti K."/>
            <person name="Salamov A."/>
            <person name="Andreopoulos B."/>
            <person name="Baker S."/>
            <person name="Barry K."/>
            <person name="Bills G."/>
            <person name="Bluhm B."/>
            <person name="Cannon C."/>
            <person name="Castanera R."/>
            <person name="Culley D."/>
            <person name="Daum C."/>
            <person name="Ezra D."/>
            <person name="Gonzalez J."/>
            <person name="Henrissat B."/>
            <person name="Kuo A."/>
            <person name="Liang C."/>
            <person name="Lipzen A."/>
            <person name="Lutzoni F."/>
            <person name="Magnuson J."/>
            <person name="Mondo S."/>
            <person name="Nolan M."/>
            <person name="Ohm R."/>
            <person name="Pangilinan J."/>
            <person name="Park H.-J."/>
            <person name="Ramirez L."/>
            <person name="Alfaro M."/>
            <person name="Sun H."/>
            <person name="Tritt A."/>
            <person name="Yoshinaga Y."/>
            <person name="Zwiers L.-H."/>
            <person name="Turgeon B."/>
            <person name="Goodwin S."/>
            <person name="Spatafora J."/>
            <person name="Crous P."/>
            <person name="Grigoriev I."/>
        </authorList>
    </citation>
    <scope>NUCLEOTIDE SEQUENCE</scope>
    <source>
        <strain evidence="12">CBS 260.36</strain>
    </source>
</reference>
<evidence type="ECO:0000313" key="13">
    <source>
        <dbReference type="Proteomes" id="UP000799439"/>
    </source>
</evidence>
<dbReference type="InterPro" id="IPR014721">
    <property type="entry name" value="Ribsml_uS5_D2-typ_fold_subgr"/>
</dbReference>